<dbReference type="InterPro" id="IPR022183">
    <property type="entry name" value="DUF3710"/>
</dbReference>
<proteinExistence type="predicted"/>
<dbReference type="Pfam" id="PF12502">
    <property type="entry name" value="DUF3710"/>
    <property type="match status" value="1"/>
</dbReference>
<evidence type="ECO:0000313" key="3">
    <source>
        <dbReference type="Proteomes" id="UP001501612"/>
    </source>
</evidence>
<name>A0ABP5AEZ6_9ACTN</name>
<sequence length="218" mass="23064">MRFRRKGATGAAPGSDPAGTTAEAGDTTTDADGQPDTGAGPYDVDDVDVAGTERVDLGSLLIAPSAGREVRVQVDEKTQAVRSVLVAGPDGAMELRAFAAPRNGDLWSEVRPQIVADLERRGGRATEREGRFGTELVCRMTVQRQDGTPAEQPSRVLGFNGPRWLLRATLLGKPAVSAEDAKPWEDAFAEVVVRRGAHAMAVGDPLPIVLPDTARKLG</sequence>
<dbReference type="RefSeq" id="WP_344004659.1">
    <property type="nucleotide sequence ID" value="NZ_BAAAMY010000002.1"/>
</dbReference>
<organism evidence="2 3">
    <name type="scientific">Nocardioides lentus</name>
    <dbReference type="NCBI Taxonomy" id="338077"/>
    <lineage>
        <taxon>Bacteria</taxon>
        <taxon>Bacillati</taxon>
        <taxon>Actinomycetota</taxon>
        <taxon>Actinomycetes</taxon>
        <taxon>Propionibacteriales</taxon>
        <taxon>Nocardioidaceae</taxon>
        <taxon>Nocardioides</taxon>
    </lineage>
</organism>
<comment type="caution">
    <text evidence="2">The sequence shown here is derived from an EMBL/GenBank/DDBJ whole genome shotgun (WGS) entry which is preliminary data.</text>
</comment>
<dbReference type="EMBL" id="BAAAMY010000002">
    <property type="protein sequence ID" value="GAA1910783.1"/>
    <property type="molecule type" value="Genomic_DNA"/>
</dbReference>
<protein>
    <recommendedName>
        <fullName evidence="4">DUF3710 domain-containing protein</fullName>
    </recommendedName>
</protein>
<evidence type="ECO:0008006" key="4">
    <source>
        <dbReference type="Google" id="ProtNLM"/>
    </source>
</evidence>
<reference evidence="3" key="1">
    <citation type="journal article" date="2019" name="Int. J. Syst. Evol. Microbiol.">
        <title>The Global Catalogue of Microorganisms (GCM) 10K type strain sequencing project: providing services to taxonomists for standard genome sequencing and annotation.</title>
        <authorList>
            <consortium name="The Broad Institute Genomics Platform"/>
            <consortium name="The Broad Institute Genome Sequencing Center for Infectious Disease"/>
            <person name="Wu L."/>
            <person name="Ma J."/>
        </authorList>
    </citation>
    <scope>NUCLEOTIDE SEQUENCE [LARGE SCALE GENOMIC DNA]</scope>
    <source>
        <strain evidence="3">JCM 14046</strain>
    </source>
</reference>
<feature type="region of interest" description="Disordered" evidence="1">
    <location>
        <begin position="1"/>
        <end position="46"/>
    </location>
</feature>
<evidence type="ECO:0000313" key="2">
    <source>
        <dbReference type="EMBL" id="GAA1910783.1"/>
    </source>
</evidence>
<feature type="compositionally biased region" description="Low complexity" evidence="1">
    <location>
        <begin position="16"/>
        <end position="41"/>
    </location>
</feature>
<accession>A0ABP5AEZ6</accession>
<evidence type="ECO:0000256" key="1">
    <source>
        <dbReference type="SAM" id="MobiDB-lite"/>
    </source>
</evidence>
<keyword evidence="3" id="KW-1185">Reference proteome</keyword>
<dbReference type="Proteomes" id="UP001501612">
    <property type="component" value="Unassembled WGS sequence"/>
</dbReference>
<gene>
    <name evidence="2" type="ORF">GCM10009737_10310</name>
</gene>